<dbReference type="PRINTS" id="PR01050">
    <property type="entry name" value="PYRUVTKNASE"/>
</dbReference>
<keyword evidence="5 14" id="KW-0808">Transferase</keyword>
<evidence type="ECO:0000256" key="5">
    <source>
        <dbReference type="ARBA" id="ARBA00022679"/>
    </source>
</evidence>
<dbReference type="EC" id="2.7.1.40" evidence="4 14"/>
<dbReference type="SUPFAM" id="SSF51621">
    <property type="entry name" value="Phosphoenolpyruvate/pyruvate domain"/>
    <property type="match status" value="1"/>
</dbReference>
<evidence type="ECO:0000256" key="12">
    <source>
        <dbReference type="ARBA" id="ARBA00023317"/>
    </source>
</evidence>
<feature type="domain" description="Pyruvate kinase barrel" evidence="15">
    <location>
        <begin position="56"/>
        <end position="369"/>
    </location>
</feature>
<evidence type="ECO:0000256" key="4">
    <source>
        <dbReference type="ARBA" id="ARBA00012142"/>
    </source>
</evidence>
<evidence type="ECO:0000256" key="2">
    <source>
        <dbReference type="ARBA" id="ARBA00004997"/>
    </source>
</evidence>
<dbReference type="InterPro" id="IPR015806">
    <property type="entry name" value="Pyrv_Knase_insert_dom_sf"/>
</dbReference>
<proteinExistence type="evidence at transcript level"/>
<evidence type="ECO:0000256" key="7">
    <source>
        <dbReference type="ARBA" id="ARBA00022741"/>
    </source>
</evidence>
<accession>A0A976SI76</accession>
<dbReference type="Pfam" id="PF02887">
    <property type="entry name" value="PK_C"/>
    <property type="match status" value="1"/>
</dbReference>
<dbReference type="Pfam" id="PF00224">
    <property type="entry name" value="PK"/>
    <property type="match status" value="1"/>
</dbReference>
<dbReference type="GO" id="GO:0000287">
    <property type="term" value="F:magnesium ion binding"/>
    <property type="evidence" value="ECO:0007669"/>
    <property type="project" value="InterPro"/>
</dbReference>
<dbReference type="InterPro" id="IPR036918">
    <property type="entry name" value="Pyrv_Knase_C_sf"/>
</dbReference>
<reference evidence="17" key="1">
    <citation type="journal article" date="2021" name="Zhongguo Nong Ye Ke Xue">
        <title>Sequence Analysis of Harmonia axyridis Pyruvate Kinase Gene and Its Regulation of Trehalose Metabolism.</title>
        <authorList>
            <person name="Ge X."/>
            <person name="Shi Y."/>
            <person name="Wang S."/>
            <person name="Liu Z."/>
            <person name="Cai W."/>
            <person name="Zhou M."/>
            <person name="Wang S."/>
            <person name="Tang B."/>
        </authorList>
    </citation>
    <scope>NUCLEOTIDE SEQUENCE</scope>
</reference>
<comment type="catalytic activity">
    <reaction evidence="13">
        <text>pyruvate + ATP = phosphoenolpyruvate + ADP + H(+)</text>
        <dbReference type="Rhea" id="RHEA:18157"/>
        <dbReference type="ChEBI" id="CHEBI:15361"/>
        <dbReference type="ChEBI" id="CHEBI:15378"/>
        <dbReference type="ChEBI" id="CHEBI:30616"/>
        <dbReference type="ChEBI" id="CHEBI:58702"/>
        <dbReference type="ChEBI" id="CHEBI:456216"/>
        <dbReference type="EC" id="2.7.1.40"/>
    </reaction>
    <physiologicalReaction direction="right-to-left" evidence="13">
        <dbReference type="Rhea" id="RHEA:18159"/>
    </physiologicalReaction>
</comment>
<feature type="domain" description="Pyruvate kinase C-terminal" evidence="16">
    <location>
        <begin position="419"/>
        <end position="535"/>
    </location>
</feature>
<evidence type="ECO:0000256" key="1">
    <source>
        <dbReference type="ARBA" id="ARBA00001958"/>
    </source>
</evidence>
<dbReference type="Gene3D" id="3.20.20.60">
    <property type="entry name" value="Phosphoenolpyruvate-binding domains"/>
    <property type="match status" value="1"/>
</dbReference>
<dbReference type="AlphaFoldDB" id="A0A976SI76"/>
<keyword evidence="12 17" id="KW-0670">Pyruvate</keyword>
<evidence type="ECO:0000259" key="15">
    <source>
        <dbReference type="Pfam" id="PF00224"/>
    </source>
</evidence>
<dbReference type="GO" id="GO:0030955">
    <property type="term" value="F:potassium ion binding"/>
    <property type="evidence" value="ECO:0007669"/>
    <property type="project" value="InterPro"/>
</dbReference>
<keyword evidence="9" id="KW-0067">ATP-binding</keyword>
<keyword evidence="8 14" id="KW-0418">Kinase</keyword>
<evidence type="ECO:0000256" key="8">
    <source>
        <dbReference type="ARBA" id="ARBA00022777"/>
    </source>
</evidence>
<keyword evidence="10 14" id="KW-0460">Magnesium</keyword>
<dbReference type="InterPro" id="IPR015793">
    <property type="entry name" value="Pyrv_Knase_brl"/>
</dbReference>
<dbReference type="InterPro" id="IPR015813">
    <property type="entry name" value="Pyrv/PenolPyrv_kinase-like_dom"/>
</dbReference>
<dbReference type="GO" id="GO:0004743">
    <property type="term" value="F:pyruvate kinase activity"/>
    <property type="evidence" value="ECO:0007669"/>
    <property type="project" value="UniProtKB-EC"/>
</dbReference>
<comment type="pathway">
    <text evidence="2 14">Carbohydrate degradation; glycolysis; pyruvate from D-glyceraldehyde 3-phosphate: step 5/5.</text>
</comment>
<dbReference type="GO" id="GO:0016301">
    <property type="term" value="F:kinase activity"/>
    <property type="evidence" value="ECO:0007669"/>
    <property type="project" value="UniProtKB-KW"/>
</dbReference>
<keyword evidence="11 14" id="KW-0324">Glycolysis</keyword>
<keyword evidence="7" id="KW-0547">Nucleotide-binding</keyword>
<evidence type="ECO:0000256" key="10">
    <source>
        <dbReference type="ARBA" id="ARBA00022842"/>
    </source>
</evidence>
<dbReference type="SUPFAM" id="SSF52935">
    <property type="entry name" value="PK C-terminal domain-like"/>
    <property type="match status" value="1"/>
</dbReference>
<comment type="similarity">
    <text evidence="3 14">Belongs to the pyruvate kinase family.</text>
</comment>
<dbReference type="InterPro" id="IPR040442">
    <property type="entry name" value="Pyrv_kinase-like_dom_sf"/>
</dbReference>
<dbReference type="InterPro" id="IPR011037">
    <property type="entry name" value="Pyrv_Knase-like_insert_dom_sf"/>
</dbReference>
<organism evidence="17">
    <name type="scientific">Harmonia axyridis</name>
    <name type="common">Multicolored Asian lady beetle</name>
    <name type="synonym">Coccinella axyridis</name>
    <dbReference type="NCBI Taxonomy" id="115357"/>
    <lineage>
        <taxon>Eukaryota</taxon>
        <taxon>Metazoa</taxon>
        <taxon>Ecdysozoa</taxon>
        <taxon>Arthropoda</taxon>
        <taxon>Hexapoda</taxon>
        <taxon>Insecta</taxon>
        <taxon>Pterygota</taxon>
        <taxon>Neoptera</taxon>
        <taxon>Endopterygota</taxon>
        <taxon>Coleoptera</taxon>
        <taxon>Polyphaga</taxon>
        <taxon>Cucujiformia</taxon>
        <taxon>Coccinelloidea</taxon>
        <taxon>Coccinellidae</taxon>
        <taxon>Coccinellinae</taxon>
        <taxon>Coccinellini</taxon>
        <taxon>Harmonia</taxon>
    </lineage>
</organism>
<gene>
    <name evidence="17" type="primary">PYK2</name>
</gene>
<evidence type="ECO:0000313" key="17">
    <source>
        <dbReference type="EMBL" id="UVC46403.1"/>
    </source>
</evidence>
<dbReference type="Gene3D" id="3.40.1380.20">
    <property type="entry name" value="Pyruvate kinase, C-terminal domain"/>
    <property type="match status" value="1"/>
</dbReference>
<name>A0A976SI76_HARAX</name>
<dbReference type="SUPFAM" id="SSF50800">
    <property type="entry name" value="PK beta-barrel domain-like"/>
    <property type="match status" value="1"/>
</dbReference>
<evidence type="ECO:0000256" key="6">
    <source>
        <dbReference type="ARBA" id="ARBA00022723"/>
    </source>
</evidence>
<dbReference type="PANTHER" id="PTHR11817">
    <property type="entry name" value="PYRUVATE KINASE"/>
    <property type="match status" value="1"/>
</dbReference>
<evidence type="ECO:0000259" key="16">
    <source>
        <dbReference type="Pfam" id="PF02887"/>
    </source>
</evidence>
<evidence type="ECO:0000256" key="14">
    <source>
        <dbReference type="RuleBase" id="RU000504"/>
    </source>
</evidence>
<protein>
    <recommendedName>
        <fullName evidence="4 14">Pyruvate kinase</fullName>
        <ecNumber evidence="4 14">2.7.1.40</ecNumber>
    </recommendedName>
</protein>
<dbReference type="InterPro" id="IPR015795">
    <property type="entry name" value="Pyrv_Knase_C"/>
</dbReference>
<dbReference type="Gene3D" id="2.40.33.10">
    <property type="entry name" value="PK beta-barrel domain-like"/>
    <property type="match status" value="1"/>
</dbReference>
<dbReference type="GO" id="GO:0005524">
    <property type="term" value="F:ATP binding"/>
    <property type="evidence" value="ECO:0007669"/>
    <property type="project" value="UniProtKB-KW"/>
</dbReference>
<dbReference type="OrthoDB" id="108365at2759"/>
<evidence type="ECO:0000256" key="9">
    <source>
        <dbReference type="ARBA" id="ARBA00022840"/>
    </source>
</evidence>
<dbReference type="InterPro" id="IPR001697">
    <property type="entry name" value="Pyr_Knase"/>
</dbReference>
<dbReference type="FunFam" id="2.40.33.10:FF:000001">
    <property type="entry name" value="Pyruvate kinase"/>
    <property type="match status" value="1"/>
</dbReference>
<dbReference type="EMBL" id="MZ327967">
    <property type="protein sequence ID" value="UVC46403.1"/>
    <property type="molecule type" value="mRNA"/>
</dbReference>
<keyword evidence="6" id="KW-0479">Metal-binding</keyword>
<sequence>MSQPAAAYCPKLPWMVDFYTSADGKIHNQQLKAAFARTYIDHLCHLSPESVAAKHRTTQMVFTIPENITVSAIDELLIAGMSMARIPMTISKDKCMETINRLRHTCDRFSKKLGRLYPLAIALEFRGTEIRTGNLQNANKKPIRLEKGRETKITTDPSFENLVTPELIYVDYQKISKLVQPGDKLLLDNGKVTLSALEVAEEMIKCIVDKTGDLNSNVAVTLVNAPVEVEEIGDEYMKNIEFALEMQADAVIMTTIVDERNIRLLQEKLQDEERKMLVIAKIGNSQALENFDDIVKTADGIFVGSTELIGELPREKIFLVQKSLIARCNKVGKPVMCSLEVAEYGALSEAEITKIVSFIDDGVDCFVLTQCDIDNNLYYETIRQINMICREGESAAHQRRIFSELTDCFVWSAEPIYSLAISVVESSFKCNAAAIVIVTRTGRCAKILSRFRPRCPIIAVIKLEQNAKQLQIYRGITPIIFISKYGSDWNAEVEARVQLGITFGKLSGFIRMGDIVIVVCGSKRSSGFTNTMKIVFASEFDAVKASEDGDH</sequence>
<comment type="cofactor">
    <cofactor evidence="1">
        <name>K(+)</name>
        <dbReference type="ChEBI" id="CHEBI:29103"/>
    </cofactor>
</comment>
<evidence type="ECO:0000256" key="3">
    <source>
        <dbReference type="ARBA" id="ARBA00008663"/>
    </source>
</evidence>
<evidence type="ECO:0000256" key="11">
    <source>
        <dbReference type="ARBA" id="ARBA00023152"/>
    </source>
</evidence>
<evidence type="ECO:0000256" key="13">
    <source>
        <dbReference type="ARBA" id="ARBA00048967"/>
    </source>
</evidence>